<protein>
    <submittedName>
        <fullName evidence="3">Protein kilA</fullName>
    </submittedName>
</protein>
<feature type="domain" description="AntA/AntB antirepressor" evidence="2">
    <location>
        <begin position="16"/>
        <end position="84"/>
    </location>
</feature>
<dbReference type="PATRIC" id="fig|1590.218.peg.2893"/>
<dbReference type="InterPro" id="IPR013557">
    <property type="entry name" value="AntA/B_antirep"/>
</dbReference>
<dbReference type="AlphaFoldDB" id="A0A1E3KPL3"/>
<proteinExistence type="predicted"/>
<feature type="domain" description="Antirepressor protein C-terminal" evidence="1">
    <location>
        <begin position="125"/>
        <end position="232"/>
    </location>
</feature>
<evidence type="ECO:0000259" key="1">
    <source>
        <dbReference type="Pfam" id="PF03374"/>
    </source>
</evidence>
<sequence>MNELIKIIEKDGRQLVSARDLHKGLELTTRFSKWVDQNFSMFVEGIDFTSVTGVTVVNNGAKRELQDYALTVNMAKELSMMSQTPQGQIYRRYFITIEDKWNSPMEVVKRGYSFLMRENEQLKLENEQLQGPARLGQAVSGSDDSISVGNFAKVLRQRGIKTGQNRLFDWLRTHGYLIAMGKRYNSPTQRAMELGIMEVRETVITTNHGSKTRFTPLITGKGQQYFANKFLKSKSMVKEG</sequence>
<dbReference type="GO" id="GO:0003677">
    <property type="term" value="F:DNA binding"/>
    <property type="evidence" value="ECO:0007669"/>
    <property type="project" value="InterPro"/>
</dbReference>
<dbReference type="Pfam" id="PF08346">
    <property type="entry name" value="AntA"/>
    <property type="match status" value="1"/>
</dbReference>
<evidence type="ECO:0000259" key="2">
    <source>
        <dbReference type="Pfam" id="PF08346"/>
    </source>
</evidence>
<gene>
    <name evidence="3" type="ORF">LPJSA22_00644</name>
</gene>
<evidence type="ECO:0000313" key="4">
    <source>
        <dbReference type="Proteomes" id="UP000094892"/>
    </source>
</evidence>
<evidence type="ECO:0000313" key="3">
    <source>
        <dbReference type="EMBL" id="ODO60699.1"/>
    </source>
</evidence>
<comment type="caution">
    <text evidence="3">The sequence shown here is derived from an EMBL/GenBank/DDBJ whole genome shotgun (WGS) entry which is preliminary data.</text>
</comment>
<name>A0A1E3KPL3_LACPN</name>
<organism evidence="3 4">
    <name type="scientific">Lactiplantibacillus plantarum</name>
    <name type="common">Lactobacillus plantarum</name>
    <dbReference type="NCBI Taxonomy" id="1590"/>
    <lineage>
        <taxon>Bacteria</taxon>
        <taxon>Bacillati</taxon>
        <taxon>Bacillota</taxon>
        <taxon>Bacilli</taxon>
        <taxon>Lactobacillales</taxon>
        <taxon>Lactobacillaceae</taxon>
        <taxon>Lactiplantibacillus</taxon>
    </lineage>
</organism>
<dbReference type="InterPro" id="IPR005039">
    <property type="entry name" value="Ant_C"/>
</dbReference>
<dbReference type="Proteomes" id="UP000094892">
    <property type="component" value="Unassembled WGS sequence"/>
</dbReference>
<reference evidence="3 4" key="1">
    <citation type="submission" date="2016-08" db="EMBL/GenBank/DDBJ databases">
        <title>Genome sequencing of Lactobacillus plantarum JSA22, isolated from fermented soybean paste.</title>
        <authorList>
            <person name="Choi H.S."/>
        </authorList>
    </citation>
    <scope>NUCLEOTIDE SEQUENCE [LARGE SCALE GENOMIC DNA]</scope>
    <source>
        <strain evidence="3 4">JSA22</strain>
    </source>
</reference>
<dbReference type="Pfam" id="PF03374">
    <property type="entry name" value="ANT"/>
    <property type="match status" value="1"/>
</dbReference>
<dbReference type="RefSeq" id="WP_041153528.1">
    <property type="nucleotide sequence ID" value="NZ_CAXLJR010000007.1"/>
</dbReference>
<dbReference type="EMBL" id="MCOL01000001">
    <property type="protein sequence ID" value="ODO60699.1"/>
    <property type="molecule type" value="Genomic_DNA"/>
</dbReference>
<accession>A0A1E3KPL3</accession>